<comment type="caution">
    <text evidence="1">The sequence shown here is derived from an EMBL/GenBank/DDBJ whole genome shotgun (WGS) entry which is preliminary data.</text>
</comment>
<dbReference type="EMBL" id="CM044707">
    <property type="protein sequence ID" value="KAI5653549.1"/>
    <property type="molecule type" value="Genomic_DNA"/>
</dbReference>
<reference evidence="2" key="1">
    <citation type="journal article" date="2023" name="Nat. Plants">
        <title>Single-cell RNA sequencing provides a high-resolution roadmap for understanding the multicellular compartmentation of specialized metabolism.</title>
        <authorList>
            <person name="Sun S."/>
            <person name="Shen X."/>
            <person name="Li Y."/>
            <person name="Li Y."/>
            <person name="Wang S."/>
            <person name="Li R."/>
            <person name="Zhang H."/>
            <person name="Shen G."/>
            <person name="Guo B."/>
            <person name="Wei J."/>
            <person name="Xu J."/>
            <person name="St-Pierre B."/>
            <person name="Chen S."/>
            <person name="Sun C."/>
        </authorList>
    </citation>
    <scope>NUCLEOTIDE SEQUENCE [LARGE SCALE GENOMIC DNA]</scope>
</reference>
<dbReference type="Proteomes" id="UP001060085">
    <property type="component" value="Linkage Group LG07"/>
</dbReference>
<organism evidence="1 2">
    <name type="scientific">Catharanthus roseus</name>
    <name type="common">Madagascar periwinkle</name>
    <name type="synonym">Vinca rosea</name>
    <dbReference type="NCBI Taxonomy" id="4058"/>
    <lineage>
        <taxon>Eukaryota</taxon>
        <taxon>Viridiplantae</taxon>
        <taxon>Streptophyta</taxon>
        <taxon>Embryophyta</taxon>
        <taxon>Tracheophyta</taxon>
        <taxon>Spermatophyta</taxon>
        <taxon>Magnoliopsida</taxon>
        <taxon>eudicotyledons</taxon>
        <taxon>Gunneridae</taxon>
        <taxon>Pentapetalae</taxon>
        <taxon>asterids</taxon>
        <taxon>lamiids</taxon>
        <taxon>Gentianales</taxon>
        <taxon>Apocynaceae</taxon>
        <taxon>Rauvolfioideae</taxon>
        <taxon>Vinceae</taxon>
        <taxon>Catharanthinae</taxon>
        <taxon>Catharanthus</taxon>
    </lineage>
</organism>
<protein>
    <submittedName>
        <fullName evidence="1">Uncharacterized protein</fullName>
    </submittedName>
</protein>
<evidence type="ECO:0000313" key="1">
    <source>
        <dbReference type="EMBL" id="KAI5653549.1"/>
    </source>
</evidence>
<accession>A0ACC0A045</accession>
<proteinExistence type="predicted"/>
<sequence length="175" mass="20129">MVKETRRAWRVRFPHVMTGRHRTSFQRRKRRIPQFKPVSLEQIQTLYLSAKTGPFLSQPSHTHDVKDDSRHRLSAAESRRAKRKTNREQADRPVLVGNLVMRSVGDLKPHGQNAYSKAAEDSNPKSFSDNDLPTDPMEALATKAEVTIVHFEISSLTDKFDMIFELVEHAHTKNT</sequence>
<keyword evidence="2" id="KW-1185">Reference proteome</keyword>
<gene>
    <name evidence="1" type="ORF">M9H77_30736</name>
</gene>
<evidence type="ECO:0000313" key="2">
    <source>
        <dbReference type="Proteomes" id="UP001060085"/>
    </source>
</evidence>
<name>A0ACC0A045_CATRO</name>